<dbReference type="EMBL" id="ASGP02000002">
    <property type="protein sequence ID" value="KAH9522423.1"/>
    <property type="molecule type" value="Genomic_DNA"/>
</dbReference>
<dbReference type="AlphaFoldDB" id="A0A922IAP3"/>
<gene>
    <name evidence="2" type="ORF">DERF_001545</name>
    <name evidence="1" type="ORF">DERF_005993</name>
</gene>
<keyword evidence="3" id="KW-1185">Reference proteome</keyword>
<dbReference type="Proteomes" id="UP000790347">
    <property type="component" value="Unassembled WGS sequence"/>
</dbReference>
<proteinExistence type="predicted"/>
<evidence type="ECO:0000313" key="1">
    <source>
        <dbReference type="EMBL" id="KAH9522423.1"/>
    </source>
</evidence>
<protein>
    <submittedName>
        <fullName evidence="1">Uncharacterized protein</fullName>
    </submittedName>
</protein>
<comment type="caution">
    <text evidence="1">The sequence shown here is derived from an EMBL/GenBank/DDBJ whole genome shotgun (WGS) entry which is preliminary data.</text>
</comment>
<organism evidence="1 3">
    <name type="scientific">Dermatophagoides farinae</name>
    <name type="common">American house dust mite</name>
    <dbReference type="NCBI Taxonomy" id="6954"/>
    <lineage>
        <taxon>Eukaryota</taxon>
        <taxon>Metazoa</taxon>
        <taxon>Ecdysozoa</taxon>
        <taxon>Arthropoda</taxon>
        <taxon>Chelicerata</taxon>
        <taxon>Arachnida</taxon>
        <taxon>Acari</taxon>
        <taxon>Acariformes</taxon>
        <taxon>Sarcoptiformes</taxon>
        <taxon>Astigmata</taxon>
        <taxon>Psoroptidia</taxon>
        <taxon>Analgoidea</taxon>
        <taxon>Pyroglyphidae</taxon>
        <taxon>Dermatophagoidinae</taxon>
        <taxon>Dermatophagoides</taxon>
    </lineage>
</organism>
<dbReference type="EMBL" id="ASGP02000001">
    <property type="protein sequence ID" value="KAH9527536.1"/>
    <property type="molecule type" value="Genomic_DNA"/>
</dbReference>
<reference evidence="1" key="2">
    <citation type="journal article" date="2022" name="Res Sq">
        <title>Comparative Genomics Reveals Insights into the Divergent Evolution of Astigmatic Mites and Household Pest Adaptations.</title>
        <authorList>
            <person name="Xiong Q."/>
            <person name="Wan A.T.-Y."/>
            <person name="Liu X.-Y."/>
            <person name="Fung C.S.-H."/>
            <person name="Xiao X."/>
            <person name="Malainual N."/>
            <person name="Hou J."/>
            <person name="Wang L."/>
            <person name="Wang M."/>
            <person name="Yang K."/>
            <person name="Cui Y."/>
            <person name="Leung E."/>
            <person name="Nong W."/>
            <person name="Shin S.-K."/>
            <person name="Au S."/>
            <person name="Jeong K.Y."/>
            <person name="Chew F.T."/>
            <person name="Hui J."/>
            <person name="Leung T.F."/>
            <person name="Tungtrongchitr A."/>
            <person name="Zhong N."/>
            <person name="Liu Z."/>
            <person name="Tsui S."/>
        </authorList>
    </citation>
    <scope>NUCLEOTIDE SEQUENCE</scope>
    <source>
        <strain evidence="1">Derf</strain>
        <tissue evidence="1">Whole organism</tissue>
    </source>
</reference>
<name>A0A922IAP3_DERFA</name>
<evidence type="ECO:0000313" key="2">
    <source>
        <dbReference type="EMBL" id="KAH9527536.1"/>
    </source>
</evidence>
<reference evidence="1" key="1">
    <citation type="submission" date="2013-05" db="EMBL/GenBank/DDBJ databases">
        <authorList>
            <person name="Yim A.K.Y."/>
            <person name="Chan T.F."/>
            <person name="Ji K.M."/>
            <person name="Liu X.Y."/>
            <person name="Zhou J.W."/>
            <person name="Li R.Q."/>
            <person name="Yang K.Y."/>
            <person name="Li J."/>
            <person name="Li M."/>
            <person name="Law P.T.W."/>
            <person name="Wu Y.L."/>
            <person name="Cai Z.L."/>
            <person name="Qin H."/>
            <person name="Bao Y."/>
            <person name="Leung R.K.K."/>
            <person name="Ng P.K.S."/>
            <person name="Zou J."/>
            <person name="Zhong X.J."/>
            <person name="Ran P.X."/>
            <person name="Zhong N.S."/>
            <person name="Liu Z.G."/>
            <person name="Tsui S.K.W."/>
        </authorList>
    </citation>
    <scope>NUCLEOTIDE SEQUENCE</scope>
    <source>
        <strain evidence="1">Derf</strain>
        <tissue evidence="1">Whole organism</tissue>
    </source>
</reference>
<accession>A0A922IAP3</accession>
<sequence>MNFGYPTSWNTDFKARAAAIGVKSSRIPIRRQRVDKHATIKPQYFLLFRNVNGPKPSIAIRLKGP</sequence>
<evidence type="ECO:0000313" key="3">
    <source>
        <dbReference type="Proteomes" id="UP000790347"/>
    </source>
</evidence>